<dbReference type="EMBL" id="QXFV01002791">
    <property type="protein sequence ID" value="KAE8983324.1"/>
    <property type="molecule type" value="Genomic_DNA"/>
</dbReference>
<accession>A0A6A3IT10</accession>
<evidence type="ECO:0000313" key="3">
    <source>
        <dbReference type="EMBL" id="KAE9298176.1"/>
    </source>
</evidence>
<evidence type="ECO:0000313" key="2">
    <source>
        <dbReference type="EMBL" id="KAE8983324.1"/>
    </source>
</evidence>
<dbReference type="EMBL" id="QXFT01002443">
    <property type="protein sequence ID" value="KAE9298176.1"/>
    <property type="molecule type" value="Genomic_DNA"/>
</dbReference>
<dbReference type="Proteomes" id="UP000435112">
    <property type="component" value="Unassembled WGS sequence"/>
</dbReference>
<organism evidence="2 4">
    <name type="scientific">Phytophthora rubi</name>
    <dbReference type="NCBI Taxonomy" id="129364"/>
    <lineage>
        <taxon>Eukaryota</taxon>
        <taxon>Sar</taxon>
        <taxon>Stramenopiles</taxon>
        <taxon>Oomycota</taxon>
        <taxon>Peronosporomycetes</taxon>
        <taxon>Peronosporales</taxon>
        <taxon>Peronosporaceae</taxon>
        <taxon>Phytophthora</taxon>
    </lineage>
</organism>
<sequence length="78" mass="8565">MPGSVAKLTCWGVFWARIHPGTAAARRCRPRRPRRGGTAACAARRRSAPGRVARVTQEDGFDVRLRVSVFSNSCGLIR</sequence>
<proteinExistence type="predicted"/>
<evidence type="ECO:0000313" key="4">
    <source>
        <dbReference type="Proteomes" id="UP000429607"/>
    </source>
</evidence>
<name>A0A6A3IT10_9STRA</name>
<dbReference type="Proteomes" id="UP000434957">
    <property type="component" value="Unassembled WGS sequence"/>
</dbReference>
<evidence type="ECO:0000313" key="6">
    <source>
        <dbReference type="Proteomes" id="UP000435112"/>
    </source>
</evidence>
<comment type="caution">
    <text evidence="2">The sequence shown here is derived from an EMBL/GenBank/DDBJ whole genome shotgun (WGS) entry which is preliminary data.</text>
</comment>
<gene>
    <name evidence="2" type="ORF">PR001_g23477</name>
    <name evidence="1" type="ORF">PR002_g23558</name>
    <name evidence="3" type="ORF">PR003_g23306</name>
</gene>
<reference evidence="4 6" key="1">
    <citation type="submission" date="2018-09" db="EMBL/GenBank/DDBJ databases">
        <title>Genomic investigation of the strawberry pathogen Phytophthora fragariae indicates pathogenicity is determined by transcriptional variation in three key races.</title>
        <authorList>
            <person name="Adams T.M."/>
            <person name="Armitage A.D."/>
            <person name="Sobczyk M.K."/>
            <person name="Bates H.J."/>
            <person name="Dunwell J.M."/>
            <person name="Nellist C.F."/>
            <person name="Harrison R.J."/>
        </authorList>
    </citation>
    <scope>NUCLEOTIDE SEQUENCE [LARGE SCALE GENOMIC DNA]</scope>
    <source>
        <strain evidence="2 4">SCRP249</strain>
        <strain evidence="1 6">SCRP324</strain>
        <strain evidence="3 5">SCRP333</strain>
    </source>
</reference>
<evidence type="ECO:0000313" key="5">
    <source>
        <dbReference type="Proteomes" id="UP000434957"/>
    </source>
</evidence>
<evidence type="ECO:0000313" key="1">
    <source>
        <dbReference type="EMBL" id="KAE8982334.1"/>
    </source>
</evidence>
<protein>
    <submittedName>
        <fullName evidence="2">Uncharacterized protein</fullName>
    </submittedName>
</protein>
<dbReference type="AlphaFoldDB" id="A0A6A3IT10"/>
<dbReference type="Proteomes" id="UP000429607">
    <property type="component" value="Unassembled WGS sequence"/>
</dbReference>
<keyword evidence="5" id="KW-1185">Reference proteome</keyword>
<dbReference type="EMBL" id="QXFU01002716">
    <property type="protein sequence ID" value="KAE8982334.1"/>
    <property type="molecule type" value="Genomic_DNA"/>
</dbReference>